<organism evidence="2 3">
    <name type="scientific">Agrobacterium tumefaciens str. Kerr 14</name>
    <dbReference type="NCBI Taxonomy" id="1183424"/>
    <lineage>
        <taxon>Bacteria</taxon>
        <taxon>Pseudomonadati</taxon>
        <taxon>Pseudomonadota</taxon>
        <taxon>Alphaproteobacteria</taxon>
        <taxon>Hyphomicrobiales</taxon>
        <taxon>Rhizobiaceae</taxon>
        <taxon>Rhizobium/Agrobacterium group</taxon>
        <taxon>Agrobacterium</taxon>
        <taxon>Agrobacterium tumefaciens complex</taxon>
    </lineage>
</organism>
<gene>
    <name evidence="2" type="ORF">AGR4C_Lc50136</name>
</gene>
<name>A0A1S7RVB9_AGRTU</name>
<dbReference type="EMBL" id="FBWC01000027">
    <property type="protein sequence ID" value="CUX57938.1"/>
    <property type="molecule type" value="Genomic_DNA"/>
</dbReference>
<evidence type="ECO:0000313" key="2">
    <source>
        <dbReference type="EMBL" id="CUX57938.1"/>
    </source>
</evidence>
<proteinExistence type="predicted"/>
<protein>
    <submittedName>
        <fullName evidence="2">Mu-like major head subunit gpT, prophage protein</fullName>
    </submittedName>
</protein>
<evidence type="ECO:0000259" key="1">
    <source>
        <dbReference type="Pfam" id="PF10124"/>
    </source>
</evidence>
<sequence length="297" mass="33606">MDITISNLRGIYTSLSTIFNQAMAATPAFYETIAMTVTSTTFANQYPRLDDLPGFREWIGDRVAHDVGASLYQIVNRDFEKTIKIKRKQIEDDQVGIFTPMAAQFGQDGKSFPDTLVWPLFKKGETVTCYDGQYYFDTDHPGYNEQGNQISVSNYTAGAQPAWYLIDDTQVIKPMIWQDRKKIKLTQMFDEKDPNVFWRAEYIWGADTRGNAGFGMWQFAYKSKAELTQENYDAARTAMQSIRRKDGQIQAIRPVKLLVPPVLEATARKIVEAALINGGDTNVWAKTASVVVIPHLA</sequence>
<feature type="domain" description="Bacteriophage Mu GpT" evidence="1">
    <location>
        <begin position="9"/>
        <end position="296"/>
    </location>
</feature>
<dbReference type="RefSeq" id="WP_080866970.1">
    <property type="nucleotide sequence ID" value="NZ_LT009731.1"/>
</dbReference>
<reference evidence="2 3" key="1">
    <citation type="submission" date="2016-01" db="EMBL/GenBank/DDBJ databases">
        <authorList>
            <person name="Oliw E.H."/>
        </authorList>
    </citation>
    <scope>NUCLEOTIDE SEQUENCE [LARGE SCALE GENOMIC DNA]</scope>
    <source>
        <strain evidence="2 3">Kerr 14</strain>
    </source>
</reference>
<dbReference type="AlphaFoldDB" id="A0A1S7RVB9"/>
<evidence type="ECO:0000313" key="3">
    <source>
        <dbReference type="Proteomes" id="UP000191897"/>
    </source>
</evidence>
<accession>A0A1S7RVB9</accession>
<dbReference type="Proteomes" id="UP000191897">
    <property type="component" value="Unassembled WGS sequence"/>
</dbReference>
<dbReference type="InterPro" id="IPR018774">
    <property type="entry name" value="Phage_Mu_GpT"/>
</dbReference>
<dbReference type="Pfam" id="PF10124">
    <property type="entry name" value="Mu-like_gpT"/>
    <property type="match status" value="1"/>
</dbReference>